<feature type="compositionally biased region" description="Basic residues" evidence="1">
    <location>
        <begin position="77"/>
        <end position="88"/>
    </location>
</feature>
<name>A0A6A3FRG0_9STRA</name>
<dbReference type="Proteomes" id="UP000441208">
    <property type="component" value="Unassembled WGS sequence"/>
</dbReference>
<accession>A0A6A3FRG0</accession>
<dbReference type="AlphaFoldDB" id="A0A6A3FRG0"/>
<dbReference type="Proteomes" id="UP000440732">
    <property type="component" value="Unassembled WGS sequence"/>
</dbReference>
<organism evidence="2 11">
    <name type="scientific">Phytophthora fragariae</name>
    <dbReference type="NCBI Taxonomy" id="53985"/>
    <lineage>
        <taxon>Eukaryota</taxon>
        <taxon>Sar</taxon>
        <taxon>Stramenopiles</taxon>
        <taxon>Oomycota</taxon>
        <taxon>Peronosporomycetes</taxon>
        <taxon>Peronosporales</taxon>
        <taxon>Peronosporaceae</taxon>
        <taxon>Phytophthora</taxon>
    </lineage>
</organism>
<gene>
    <name evidence="10" type="ORF">PF001_g1730</name>
    <name evidence="9" type="ORF">PF002_g2324</name>
    <name evidence="8" type="ORF">PF004_g12743</name>
    <name evidence="7" type="ORF">PF005_g13724</name>
    <name evidence="6" type="ORF">PF006_g2884</name>
    <name evidence="4" type="ORF">PF007_g3378</name>
    <name evidence="2" type="ORF">PF009_g3757</name>
    <name evidence="5" type="ORF">PF010_g658</name>
    <name evidence="3" type="ORF">PF011_g2813</name>
</gene>
<evidence type="ECO:0000313" key="14">
    <source>
        <dbReference type="Proteomes" id="UP000440367"/>
    </source>
</evidence>
<dbReference type="EMBL" id="QXFX01000014">
    <property type="protein sequence ID" value="KAE9139241.1"/>
    <property type="molecule type" value="Genomic_DNA"/>
</dbReference>
<dbReference type="Proteomes" id="UP000488956">
    <property type="component" value="Unassembled WGS sequence"/>
</dbReference>
<feature type="region of interest" description="Disordered" evidence="1">
    <location>
        <begin position="69"/>
        <end position="88"/>
    </location>
</feature>
<reference evidence="11 12" key="1">
    <citation type="submission" date="2018-08" db="EMBL/GenBank/DDBJ databases">
        <title>Genomic investigation of the strawberry pathogen Phytophthora fragariae indicates pathogenicity is determined by transcriptional variation in three key races.</title>
        <authorList>
            <person name="Adams T.M."/>
            <person name="Armitage A.D."/>
            <person name="Sobczyk M.K."/>
            <person name="Bates H.J."/>
            <person name="Dunwell J.M."/>
            <person name="Nellist C.F."/>
            <person name="Harrison R.J."/>
        </authorList>
    </citation>
    <scope>NUCLEOTIDE SEQUENCE [LARGE SCALE GENOMIC DNA]</scope>
    <source>
        <strain evidence="10 13">A4</strain>
        <strain evidence="9 14">BC-1</strain>
        <strain evidence="8 18">BC-23</strain>
        <strain evidence="7 12">NOV-27</strain>
        <strain evidence="6 15">NOV-5</strain>
        <strain evidence="4 16">NOV-71</strain>
        <strain evidence="2 11">NOV-9</strain>
        <strain evidence="5 19">ONT-3</strain>
        <strain evidence="3 17">SCRP245</strain>
    </source>
</reference>
<keyword evidence="12" id="KW-1185">Reference proteome</keyword>
<sequence>MVGRPLHPVRAEFRVITTTSSSKRPSVECLHCRAQFRSAQPGSTLMAHVVCCPELSETSRSRWRLYAERQREDSNARKRQRNRLHRLQQSHIARETSVEAYAYQQQVAKTFIACDFPSWTISNAKFRKVLTLGRDDVQSLRRREVARLMLDLTPTTLSLDVDVWMRAEVALYLCKEIERGQLVVDSLVDEDLGRQLLAKAFIARRIPSWVIENEELREVLTQDRANVKLPTRRELVGTMKYFTPSTVSMSISEWMKFEELGHILAQFADDA</sequence>
<evidence type="ECO:0000313" key="9">
    <source>
        <dbReference type="EMBL" id="KAE9255463.1"/>
    </source>
</evidence>
<evidence type="ECO:0000313" key="17">
    <source>
        <dbReference type="Proteomes" id="UP000460718"/>
    </source>
</evidence>
<dbReference type="OrthoDB" id="92205at2759"/>
<dbReference type="EMBL" id="QXGD01000060">
    <property type="protein sequence ID" value="KAE9255463.1"/>
    <property type="molecule type" value="Genomic_DNA"/>
</dbReference>
<dbReference type="Proteomes" id="UP000460718">
    <property type="component" value="Unassembled WGS sequence"/>
</dbReference>
<evidence type="ECO:0000313" key="12">
    <source>
        <dbReference type="Proteomes" id="UP000433483"/>
    </source>
</evidence>
<evidence type="ECO:0000313" key="4">
    <source>
        <dbReference type="EMBL" id="KAE9133389.1"/>
    </source>
</evidence>
<dbReference type="Proteomes" id="UP000476176">
    <property type="component" value="Unassembled WGS sequence"/>
</dbReference>
<proteinExistence type="predicted"/>
<evidence type="ECO:0000313" key="11">
    <source>
        <dbReference type="Proteomes" id="UP000429523"/>
    </source>
</evidence>
<evidence type="ECO:0000313" key="7">
    <source>
        <dbReference type="EMBL" id="KAE9204644.1"/>
    </source>
</evidence>
<evidence type="ECO:0000313" key="8">
    <source>
        <dbReference type="EMBL" id="KAE9222606.1"/>
    </source>
</evidence>
<dbReference type="Proteomes" id="UP000429523">
    <property type="component" value="Unassembled WGS sequence"/>
</dbReference>
<evidence type="ECO:0000313" key="6">
    <source>
        <dbReference type="EMBL" id="KAE9152924.1"/>
    </source>
</evidence>
<dbReference type="Proteomes" id="UP000440367">
    <property type="component" value="Unassembled WGS sequence"/>
</dbReference>
<evidence type="ECO:0000313" key="15">
    <source>
        <dbReference type="Proteomes" id="UP000440732"/>
    </source>
</evidence>
<evidence type="ECO:0000313" key="18">
    <source>
        <dbReference type="Proteomes" id="UP000476176"/>
    </source>
</evidence>
<dbReference type="EMBL" id="QXGB01000774">
    <property type="protein sequence ID" value="KAE9204644.1"/>
    <property type="molecule type" value="Genomic_DNA"/>
</dbReference>
<dbReference type="EMBL" id="QXGF01000110">
    <property type="protein sequence ID" value="KAE8946610.1"/>
    <property type="molecule type" value="Genomic_DNA"/>
</dbReference>
<evidence type="ECO:0000313" key="10">
    <source>
        <dbReference type="EMBL" id="KAE9327798.1"/>
    </source>
</evidence>
<evidence type="ECO:0000313" key="5">
    <source>
        <dbReference type="EMBL" id="KAE9139241.1"/>
    </source>
</evidence>
<dbReference type="EMBL" id="QXFW01000086">
    <property type="protein sequence ID" value="KAE9025927.1"/>
    <property type="molecule type" value="Genomic_DNA"/>
</dbReference>
<protein>
    <submittedName>
        <fullName evidence="2">Uncharacterized protein</fullName>
    </submittedName>
</protein>
<dbReference type="Proteomes" id="UP000433483">
    <property type="component" value="Unassembled WGS sequence"/>
</dbReference>
<evidence type="ECO:0000256" key="1">
    <source>
        <dbReference type="SAM" id="MobiDB-lite"/>
    </source>
</evidence>
<evidence type="ECO:0000313" key="2">
    <source>
        <dbReference type="EMBL" id="KAE8946610.1"/>
    </source>
</evidence>
<dbReference type="Proteomes" id="UP000437068">
    <property type="component" value="Unassembled WGS sequence"/>
</dbReference>
<evidence type="ECO:0000313" key="19">
    <source>
        <dbReference type="Proteomes" id="UP000488956"/>
    </source>
</evidence>
<dbReference type="EMBL" id="QXGE01000044">
    <property type="protein sequence ID" value="KAE9327798.1"/>
    <property type="molecule type" value="Genomic_DNA"/>
</dbReference>
<comment type="caution">
    <text evidence="2">The sequence shown here is derived from an EMBL/GenBank/DDBJ whole genome shotgun (WGS) entry which is preliminary data.</text>
</comment>
<evidence type="ECO:0000313" key="3">
    <source>
        <dbReference type="EMBL" id="KAE9025927.1"/>
    </source>
</evidence>
<evidence type="ECO:0000313" key="13">
    <source>
        <dbReference type="Proteomes" id="UP000437068"/>
    </source>
</evidence>
<dbReference type="EMBL" id="QXGC01000741">
    <property type="protein sequence ID" value="KAE9222606.1"/>
    <property type="molecule type" value="Genomic_DNA"/>
</dbReference>
<evidence type="ECO:0000313" key="16">
    <source>
        <dbReference type="Proteomes" id="UP000441208"/>
    </source>
</evidence>
<dbReference type="EMBL" id="QXGA01000087">
    <property type="protein sequence ID" value="KAE9152924.1"/>
    <property type="molecule type" value="Genomic_DNA"/>
</dbReference>
<dbReference type="EMBL" id="QXFZ01000098">
    <property type="protein sequence ID" value="KAE9133389.1"/>
    <property type="molecule type" value="Genomic_DNA"/>
</dbReference>